<accession>A0A077NNS1</accession>
<reference evidence="1" key="1">
    <citation type="submission" date="2013-07" db="EMBL/GenBank/DDBJ databases">
        <title>Sub-species coevolution in mutualistic symbiosis.</title>
        <authorList>
            <person name="Murfin K."/>
            <person name="Klassen J."/>
            <person name="Lee M."/>
            <person name="Forst S."/>
            <person name="Stock P."/>
            <person name="Goodrich-Blair H."/>
        </authorList>
    </citation>
    <scope>NUCLEOTIDE SEQUENCE [LARGE SCALE GENOMIC DNA]</scope>
    <source>
        <strain evidence="1">Feltiae Moldova</strain>
    </source>
</reference>
<evidence type="ECO:0000313" key="2">
    <source>
        <dbReference type="Proteomes" id="UP000028487"/>
    </source>
</evidence>
<comment type="caution">
    <text evidence="1">The sequence shown here is derived from an EMBL/GenBank/DDBJ whole genome shotgun (WGS) entry which is preliminary data.</text>
</comment>
<dbReference type="AlphaFoldDB" id="A0A077NNS1"/>
<organism evidence="1 2">
    <name type="scientific">Xenorhabdus bovienii str. feltiae Moldova</name>
    <dbReference type="NCBI Taxonomy" id="1398200"/>
    <lineage>
        <taxon>Bacteria</taxon>
        <taxon>Pseudomonadati</taxon>
        <taxon>Pseudomonadota</taxon>
        <taxon>Gammaproteobacteria</taxon>
        <taxon>Enterobacterales</taxon>
        <taxon>Morganellaceae</taxon>
        <taxon>Xenorhabdus</taxon>
    </lineage>
</organism>
<dbReference type="Proteomes" id="UP000028487">
    <property type="component" value="Unassembled WGS sequence"/>
</dbReference>
<sequence>MKKVYYDEGFSGNNKYTFEVYELDDGSYKAVARRWNRKLNLVNVETHFVATTRADLREQNYPRTRQVKIFLNSDFWSNQNGQD</sequence>
<gene>
    <name evidence="1" type="ORF">XBFM1_1710028</name>
</gene>
<protein>
    <submittedName>
        <fullName evidence="1">Uncharacterized protein</fullName>
    </submittedName>
</protein>
<evidence type="ECO:0000313" key="1">
    <source>
        <dbReference type="EMBL" id="CDH00560.1"/>
    </source>
</evidence>
<name>A0A077NNS1_XENBV</name>
<dbReference type="HOGENOM" id="CLU_2569314_0_0_6"/>
<dbReference type="RefSeq" id="WP_038223481.1">
    <property type="nucleotide sequence ID" value="NZ_CAWLWD010000153.1"/>
</dbReference>
<proteinExistence type="predicted"/>
<dbReference type="EMBL" id="CBSV010000081">
    <property type="protein sequence ID" value="CDH00560.1"/>
    <property type="molecule type" value="Genomic_DNA"/>
</dbReference>